<dbReference type="GO" id="GO:0106408">
    <property type="term" value="F:diadenylate cyclase activity"/>
    <property type="evidence" value="ECO:0007669"/>
    <property type="project" value="UniProtKB-EC"/>
</dbReference>
<dbReference type="NCBIfam" id="TIGR00159">
    <property type="entry name" value="diadenylate cyclase CdaA"/>
    <property type="match status" value="1"/>
</dbReference>
<gene>
    <name evidence="10" type="primary">dacA</name>
    <name evidence="12" type="ORF">A7Q10_09105</name>
</gene>
<dbReference type="RefSeq" id="WP_134440384.1">
    <property type="nucleotide sequence ID" value="NZ_LXQC01000149.1"/>
</dbReference>
<dbReference type="PROSITE" id="PS51794">
    <property type="entry name" value="DAC"/>
    <property type="match status" value="1"/>
</dbReference>
<keyword evidence="13" id="KW-1185">Reference proteome</keyword>
<keyword evidence="8 10" id="KW-1133">Transmembrane helix</keyword>
<dbReference type="GO" id="GO:0005524">
    <property type="term" value="F:ATP binding"/>
    <property type="evidence" value="ECO:0007669"/>
    <property type="project" value="UniProtKB-UniRule"/>
</dbReference>
<dbReference type="Pfam" id="PF02457">
    <property type="entry name" value="DAC"/>
    <property type="match status" value="1"/>
</dbReference>
<evidence type="ECO:0000313" key="12">
    <source>
        <dbReference type="EMBL" id="TFE67685.1"/>
    </source>
</evidence>
<dbReference type="Pfam" id="PF19293">
    <property type="entry name" value="CdaA_N"/>
    <property type="match status" value="1"/>
</dbReference>
<keyword evidence="9 10" id="KW-0472">Membrane</keyword>
<dbReference type="PIRSF" id="PIRSF004793">
    <property type="entry name" value="UCP004793"/>
    <property type="match status" value="1"/>
</dbReference>
<proteinExistence type="inferred from homology"/>
<keyword evidence="5 10" id="KW-0548">Nucleotidyltransferase</keyword>
<evidence type="ECO:0000256" key="1">
    <source>
        <dbReference type="ARBA" id="ARBA00000877"/>
    </source>
</evidence>
<dbReference type="InterPro" id="IPR045585">
    <property type="entry name" value="CdaA_N"/>
</dbReference>
<evidence type="ECO:0000313" key="13">
    <source>
        <dbReference type="Proteomes" id="UP000297713"/>
    </source>
</evidence>
<sequence length="247" mass="27355">MKLFGFPISGILEILIIATAIYQIWKLLQGTRGFQVLTGLIVVLVGLTLFSSVFHLRVLTELLRLFSPSFFVALVVLFQPELRQVFAEVGRRSVVHIGRQQKSEVIEHIVNAAEILQREHIGALIAIEQDDVFMPARDTGTTLNAQVSADLLVTIFYPRTPLHDGGVIIRGDQIVVAAAIFPLSQVEQMERLLGLRHRAALGLSEQTDAVVVVISEVTSVISVAYKGKMERHFDPDGLRAKLTQILV</sequence>
<dbReference type="InterPro" id="IPR050338">
    <property type="entry name" value="DisA"/>
</dbReference>
<keyword evidence="2 10" id="KW-1003">Cell membrane</keyword>
<comment type="catalytic activity">
    <reaction evidence="1 10">
        <text>2 ATP = 3',3'-c-di-AMP + 2 diphosphate</text>
        <dbReference type="Rhea" id="RHEA:35655"/>
        <dbReference type="ChEBI" id="CHEBI:30616"/>
        <dbReference type="ChEBI" id="CHEBI:33019"/>
        <dbReference type="ChEBI" id="CHEBI:71500"/>
        <dbReference type="EC" id="2.7.7.85"/>
    </reaction>
</comment>
<evidence type="ECO:0000256" key="4">
    <source>
        <dbReference type="ARBA" id="ARBA00022692"/>
    </source>
</evidence>
<protein>
    <recommendedName>
        <fullName evidence="10">Diadenylate cyclase</fullName>
        <shortName evidence="10">DAC</shortName>
        <ecNumber evidence="10">2.7.7.85</ecNumber>
    </recommendedName>
    <alternativeName>
        <fullName evidence="10">Cyclic-di-AMP synthase</fullName>
        <shortName evidence="10">c-di-AMP synthase</shortName>
    </alternativeName>
</protein>
<evidence type="ECO:0000256" key="2">
    <source>
        <dbReference type="ARBA" id="ARBA00022475"/>
    </source>
</evidence>
<reference evidence="12 13" key="1">
    <citation type="submission" date="2016-05" db="EMBL/GenBank/DDBJ databases">
        <title>Diversity and Homogeneity among Thermoacidophilic Verrucomicrobia Methanotrophs Linked with Geographical Origin.</title>
        <authorList>
            <person name="Erikstad H.-A."/>
            <person name="Smestad N.B."/>
            <person name="Ceballos R.M."/>
            <person name="Birkeland N.-K."/>
        </authorList>
    </citation>
    <scope>NUCLEOTIDE SEQUENCE [LARGE SCALE GENOMIC DNA]</scope>
    <source>
        <strain evidence="12 13">Phi</strain>
    </source>
</reference>
<dbReference type="Proteomes" id="UP000297713">
    <property type="component" value="Unassembled WGS sequence"/>
</dbReference>
<evidence type="ECO:0000256" key="8">
    <source>
        <dbReference type="ARBA" id="ARBA00022989"/>
    </source>
</evidence>
<evidence type="ECO:0000256" key="5">
    <source>
        <dbReference type="ARBA" id="ARBA00022695"/>
    </source>
</evidence>
<dbReference type="EMBL" id="LXQC01000149">
    <property type="protein sequence ID" value="TFE67685.1"/>
    <property type="molecule type" value="Genomic_DNA"/>
</dbReference>
<evidence type="ECO:0000256" key="10">
    <source>
        <dbReference type="HAMAP-Rule" id="MF_01499"/>
    </source>
</evidence>
<comment type="subunit">
    <text evidence="10">Probably a homodimer.</text>
</comment>
<comment type="similarity">
    <text evidence="10">Belongs to the adenylate cyclase family. DacA/CdaA subfamily.</text>
</comment>
<dbReference type="GO" id="GO:0006171">
    <property type="term" value="P:cAMP biosynthetic process"/>
    <property type="evidence" value="ECO:0007669"/>
    <property type="project" value="InterPro"/>
</dbReference>
<keyword evidence="4 10" id="KW-0812">Transmembrane</keyword>
<comment type="function">
    <text evidence="10">Catalyzes the condensation of 2 ATP molecules into cyclic di-AMP (c-di-AMP), a second messenger used to regulate differing processes in different bacteria.</text>
</comment>
<dbReference type="HAMAP" id="MF_01499">
    <property type="entry name" value="DacA"/>
    <property type="match status" value="1"/>
</dbReference>
<dbReference type="EC" id="2.7.7.85" evidence="10"/>
<evidence type="ECO:0000256" key="7">
    <source>
        <dbReference type="ARBA" id="ARBA00022840"/>
    </source>
</evidence>
<keyword evidence="7 10" id="KW-0067">ATP-binding</keyword>
<evidence type="ECO:0000259" key="11">
    <source>
        <dbReference type="PROSITE" id="PS51794"/>
    </source>
</evidence>
<keyword evidence="6 10" id="KW-0547">Nucleotide-binding</keyword>
<dbReference type="PANTHER" id="PTHR34185:SF1">
    <property type="entry name" value="DIADENYLATE CYCLASE"/>
    <property type="match status" value="1"/>
</dbReference>
<evidence type="ECO:0000256" key="3">
    <source>
        <dbReference type="ARBA" id="ARBA00022679"/>
    </source>
</evidence>
<comment type="caution">
    <text evidence="10">Lacks conserved residue(s) required for the propagation of feature annotation.</text>
</comment>
<dbReference type="GO" id="GO:0004016">
    <property type="term" value="F:adenylate cyclase activity"/>
    <property type="evidence" value="ECO:0007669"/>
    <property type="project" value="UniProtKB-UniRule"/>
</dbReference>
<dbReference type="PANTHER" id="PTHR34185">
    <property type="entry name" value="DIADENYLATE CYCLASE"/>
    <property type="match status" value="1"/>
</dbReference>
<dbReference type="InterPro" id="IPR036888">
    <property type="entry name" value="DNA_integrity_DisA_N_sf"/>
</dbReference>
<dbReference type="InterPro" id="IPR014046">
    <property type="entry name" value="C-di-AMP_synthase"/>
</dbReference>
<organism evidence="12 13">
    <name type="scientific">Methylacidiphilum caldifontis</name>
    <dbReference type="NCBI Taxonomy" id="2795386"/>
    <lineage>
        <taxon>Bacteria</taxon>
        <taxon>Pseudomonadati</taxon>
        <taxon>Verrucomicrobiota</taxon>
        <taxon>Methylacidiphilae</taxon>
        <taxon>Methylacidiphilales</taxon>
        <taxon>Methylacidiphilaceae</taxon>
        <taxon>Methylacidiphilum (ex Ratnadevi et al. 2023)</taxon>
    </lineage>
</organism>
<dbReference type="InterPro" id="IPR003390">
    <property type="entry name" value="DNA_integrity_scan_DisA_N"/>
</dbReference>
<accession>A0A4Y8PA66</accession>
<comment type="caution">
    <text evidence="12">The sequence shown here is derived from an EMBL/GenBank/DDBJ whole genome shotgun (WGS) entry which is preliminary data.</text>
</comment>
<evidence type="ECO:0000256" key="9">
    <source>
        <dbReference type="ARBA" id="ARBA00023136"/>
    </source>
</evidence>
<name>A0A4Y8PA66_9BACT</name>
<feature type="transmembrane region" description="Helical" evidence="10">
    <location>
        <begin position="6"/>
        <end position="25"/>
    </location>
</feature>
<dbReference type="Gene3D" id="3.40.1700.10">
    <property type="entry name" value="DNA integrity scanning protein, DisA, N-terminal domain"/>
    <property type="match status" value="1"/>
</dbReference>
<evidence type="ECO:0000256" key="6">
    <source>
        <dbReference type="ARBA" id="ARBA00022741"/>
    </source>
</evidence>
<feature type="domain" description="DAC" evidence="11">
    <location>
        <begin position="79"/>
        <end position="235"/>
    </location>
</feature>
<dbReference type="InterPro" id="IPR034701">
    <property type="entry name" value="CdaA"/>
</dbReference>
<feature type="transmembrane region" description="Helical" evidence="10">
    <location>
        <begin position="37"/>
        <end position="56"/>
    </location>
</feature>
<keyword evidence="3 10" id="KW-0808">Transferase</keyword>
<dbReference type="AlphaFoldDB" id="A0A4Y8PA66"/>
<dbReference type="SUPFAM" id="SSF143597">
    <property type="entry name" value="YojJ-like"/>
    <property type="match status" value="1"/>
</dbReference>
<dbReference type="OrthoDB" id="9807385at2"/>